<dbReference type="PROSITE" id="PS51304">
    <property type="entry name" value="GALECTIN"/>
    <property type="match status" value="1"/>
</dbReference>
<evidence type="ECO:0000313" key="5">
    <source>
        <dbReference type="WBParaSite" id="ALUE_0002100301-mRNA-1"/>
    </source>
</evidence>
<dbReference type="PANTHER" id="PTHR11346">
    <property type="entry name" value="GALECTIN"/>
    <property type="match status" value="1"/>
</dbReference>
<dbReference type="AlphaFoldDB" id="A0A0M3IQH5"/>
<dbReference type="SUPFAM" id="SSF49899">
    <property type="entry name" value="Concanavalin A-like lectins/glucanases"/>
    <property type="match status" value="1"/>
</dbReference>
<dbReference type="InterPro" id="IPR013320">
    <property type="entry name" value="ConA-like_dom_sf"/>
</dbReference>
<proteinExistence type="predicted"/>
<dbReference type="SMART" id="SM00276">
    <property type="entry name" value="GLECT"/>
    <property type="match status" value="1"/>
</dbReference>
<dbReference type="GO" id="GO:0030246">
    <property type="term" value="F:carbohydrate binding"/>
    <property type="evidence" value="ECO:0007669"/>
    <property type="project" value="UniProtKB-UniRule"/>
</dbReference>
<keyword evidence="1 2" id="KW-0430">Lectin</keyword>
<sequence>MNAENFYVNFLSNNEHLLHFRVDFPHGKHEGAIVRNSTCNGVWQREERQISQFPFTRGFTFDLLFIADYSAIMIEINGQHFTKFSYRGDVLLKDVNKIEVKGDLAVQLIVLK</sequence>
<dbReference type="Proteomes" id="UP000036681">
    <property type="component" value="Unplaced"/>
</dbReference>
<dbReference type="WBParaSite" id="ALUE_0002100301-mRNA-1">
    <property type="protein sequence ID" value="ALUE_0002100301-mRNA-1"/>
    <property type="gene ID" value="ALUE_0002100301"/>
</dbReference>
<protein>
    <recommendedName>
        <fullName evidence="2">Galectin</fullName>
    </recommendedName>
</protein>
<feature type="domain" description="Galectin" evidence="3">
    <location>
        <begin position="1"/>
        <end position="112"/>
    </location>
</feature>
<reference evidence="5" key="1">
    <citation type="submission" date="2017-02" db="UniProtKB">
        <authorList>
            <consortium name="WormBaseParasite"/>
        </authorList>
    </citation>
    <scope>IDENTIFICATION</scope>
</reference>
<dbReference type="InterPro" id="IPR001079">
    <property type="entry name" value="Galectin_CRD"/>
</dbReference>
<dbReference type="SMART" id="SM00908">
    <property type="entry name" value="Gal-bind_lectin"/>
    <property type="match status" value="1"/>
</dbReference>
<evidence type="ECO:0000313" key="4">
    <source>
        <dbReference type="Proteomes" id="UP000036681"/>
    </source>
</evidence>
<dbReference type="CDD" id="cd00070">
    <property type="entry name" value="GLECT"/>
    <property type="match status" value="1"/>
</dbReference>
<dbReference type="PANTHER" id="PTHR11346:SF176">
    <property type="entry name" value="32 KDA BETA-GALACTOSIDE-BINDING LECTIN LEC-3"/>
    <property type="match status" value="1"/>
</dbReference>
<accession>A0A0M3IQH5</accession>
<dbReference type="Gene3D" id="2.60.120.200">
    <property type="match status" value="1"/>
</dbReference>
<organism evidence="4 5">
    <name type="scientific">Ascaris lumbricoides</name>
    <name type="common">Giant roundworm</name>
    <dbReference type="NCBI Taxonomy" id="6252"/>
    <lineage>
        <taxon>Eukaryota</taxon>
        <taxon>Metazoa</taxon>
        <taxon>Ecdysozoa</taxon>
        <taxon>Nematoda</taxon>
        <taxon>Chromadorea</taxon>
        <taxon>Rhabditida</taxon>
        <taxon>Spirurina</taxon>
        <taxon>Ascaridomorpha</taxon>
        <taxon>Ascaridoidea</taxon>
        <taxon>Ascarididae</taxon>
        <taxon>Ascaris</taxon>
    </lineage>
</organism>
<name>A0A0M3IQH5_ASCLU</name>
<keyword evidence="4" id="KW-1185">Reference proteome</keyword>
<dbReference type="InterPro" id="IPR044156">
    <property type="entry name" value="Galectin-like"/>
</dbReference>
<evidence type="ECO:0000259" key="3">
    <source>
        <dbReference type="PROSITE" id="PS51304"/>
    </source>
</evidence>
<dbReference type="Pfam" id="PF00337">
    <property type="entry name" value="Gal-bind_lectin"/>
    <property type="match status" value="1"/>
</dbReference>
<evidence type="ECO:0000256" key="2">
    <source>
        <dbReference type="RuleBase" id="RU102079"/>
    </source>
</evidence>
<evidence type="ECO:0000256" key="1">
    <source>
        <dbReference type="ARBA" id="ARBA00022734"/>
    </source>
</evidence>
<dbReference type="GO" id="GO:0016936">
    <property type="term" value="F:galactoside binding"/>
    <property type="evidence" value="ECO:0007669"/>
    <property type="project" value="TreeGrafter"/>
</dbReference>